<accession>A0A0C9WWF8</accession>
<organism evidence="2 3">
    <name type="scientific">Laccaria amethystina LaAM-08-1</name>
    <dbReference type="NCBI Taxonomy" id="1095629"/>
    <lineage>
        <taxon>Eukaryota</taxon>
        <taxon>Fungi</taxon>
        <taxon>Dikarya</taxon>
        <taxon>Basidiomycota</taxon>
        <taxon>Agaricomycotina</taxon>
        <taxon>Agaricomycetes</taxon>
        <taxon>Agaricomycetidae</taxon>
        <taxon>Agaricales</taxon>
        <taxon>Agaricineae</taxon>
        <taxon>Hydnangiaceae</taxon>
        <taxon>Laccaria</taxon>
    </lineage>
</organism>
<proteinExistence type="predicted"/>
<dbReference type="AlphaFoldDB" id="A0A0C9WWF8"/>
<name>A0A0C9WWF8_9AGAR</name>
<sequence>MLCNVHNSRIKHAHDAVTLATGGPRDTHNIDADDQIFDRHADGAPIVLEAHVAEAAQTATPERKIETKNNQRAQIWSFRPVAELPLADGTYQIANNRTGTVLSIAANAPLATAVFDANHANNTVQSRESQANQTNQKWIVEKDADGDSYTFKNSRPGDHDRFLGTRDNGAPEAGRALHARGDAQKKKFTIRKVPDTNFYKIFSVPNDHHVSPWAVNLGALDHGVYPVALHADEAEKWSFV</sequence>
<dbReference type="InterPro" id="IPR035992">
    <property type="entry name" value="Ricin_B-like_lectins"/>
</dbReference>
<dbReference type="PROSITE" id="PS50231">
    <property type="entry name" value="RICIN_B_LECTIN"/>
    <property type="match status" value="1"/>
</dbReference>
<evidence type="ECO:0000313" key="3">
    <source>
        <dbReference type="Proteomes" id="UP000054477"/>
    </source>
</evidence>
<dbReference type="Pfam" id="PF14200">
    <property type="entry name" value="RicinB_lectin_2"/>
    <property type="match status" value="1"/>
</dbReference>
<dbReference type="HOGENOM" id="CLU_073376_0_0_1"/>
<reference evidence="3" key="2">
    <citation type="submission" date="2015-01" db="EMBL/GenBank/DDBJ databases">
        <title>Evolutionary Origins and Diversification of the Mycorrhizal Mutualists.</title>
        <authorList>
            <consortium name="DOE Joint Genome Institute"/>
            <consortium name="Mycorrhizal Genomics Consortium"/>
            <person name="Kohler A."/>
            <person name="Kuo A."/>
            <person name="Nagy L.G."/>
            <person name="Floudas D."/>
            <person name="Copeland A."/>
            <person name="Barry K.W."/>
            <person name="Cichocki N."/>
            <person name="Veneault-Fourrey C."/>
            <person name="LaButti K."/>
            <person name="Lindquist E.A."/>
            <person name="Lipzen A."/>
            <person name="Lundell T."/>
            <person name="Morin E."/>
            <person name="Murat C."/>
            <person name="Riley R."/>
            <person name="Ohm R."/>
            <person name="Sun H."/>
            <person name="Tunlid A."/>
            <person name="Henrissat B."/>
            <person name="Grigoriev I.V."/>
            <person name="Hibbett D.S."/>
            <person name="Martin F."/>
        </authorList>
    </citation>
    <scope>NUCLEOTIDE SEQUENCE [LARGE SCALE GENOMIC DNA]</scope>
    <source>
        <strain evidence="3">LaAM-08-1</strain>
    </source>
</reference>
<protein>
    <submittedName>
        <fullName evidence="2">Unplaced genomic scaffold K443scaffold_171, whole genome shotgun sequence</fullName>
    </submittedName>
</protein>
<gene>
    <name evidence="2" type="ORF">K443DRAFT_269505</name>
</gene>
<dbReference type="Proteomes" id="UP000054477">
    <property type="component" value="Unassembled WGS sequence"/>
</dbReference>
<keyword evidence="3" id="KW-1185">Reference proteome</keyword>
<feature type="domain" description="Ricin B lectin" evidence="1">
    <location>
        <begin position="73"/>
        <end position="168"/>
    </location>
</feature>
<dbReference type="EMBL" id="KN838706">
    <property type="protein sequence ID" value="KIJ96930.1"/>
    <property type="molecule type" value="Genomic_DNA"/>
</dbReference>
<evidence type="ECO:0000259" key="1">
    <source>
        <dbReference type="Pfam" id="PF14200"/>
    </source>
</evidence>
<dbReference type="Gene3D" id="2.80.10.50">
    <property type="match status" value="1"/>
</dbReference>
<dbReference type="InterPro" id="IPR000772">
    <property type="entry name" value="Ricin_B_lectin"/>
</dbReference>
<dbReference type="SUPFAM" id="SSF50370">
    <property type="entry name" value="Ricin B-like lectins"/>
    <property type="match status" value="1"/>
</dbReference>
<reference evidence="2 3" key="1">
    <citation type="submission" date="2014-04" db="EMBL/GenBank/DDBJ databases">
        <authorList>
            <consortium name="DOE Joint Genome Institute"/>
            <person name="Kuo A."/>
            <person name="Kohler A."/>
            <person name="Nagy L.G."/>
            <person name="Floudas D."/>
            <person name="Copeland A."/>
            <person name="Barry K.W."/>
            <person name="Cichocki N."/>
            <person name="Veneault-Fourrey C."/>
            <person name="LaButti K."/>
            <person name="Lindquist E.A."/>
            <person name="Lipzen A."/>
            <person name="Lundell T."/>
            <person name="Morin E."/>
            <person name="Murat C."/>
            <person name="Sun H."/>
            <person name="Tunlid A."/>
            <person name="Henrissat B."/>
            <person name="Grigoriev I.V."/>
            <person name="Hibbett D.S."/>
            <person name="Martin F."/>
            <person name="Nordberg H.P."/>
            <person name="Cantor M.N."/>
            <person name="Hua S.X."/>
        </authorList>
    </citation>
    <scope>NUCLEOTIDE SEQUENCE [LARGE SCALE GENOMIC DNA]</scope>
    <source>
        <strain evidence="2 3">LaAM-08-1</strain>
    </source>
</reference>
<evidence type="ECO:0000313" key="2">
    <source>
        <dbReference type="EMBL" id="KIJ96930.1"/>
    </source>
</evidence>